<dbReference type="EMBL" id="BMLF01000001">
    <property type="protein sequence ID" value="GGL91578.1"/>
    <property type="molecule type" value="Genomic_DNA"/>
</dbReference>
<dbReference type="RefSeq" id="WP_036538434.1">
    <property type="nucleotide sequence ID" value="NZ_BMLF01000001.1"/>
</dbReference>
<keyword evidence="2" id="KW-1185">Reference proteome</keyword>
<reference evidence="1" key="1">
    <citation type="journal article" date="2014" name="Int. J. Syst. Evol. Microbiol.">
        <title>Complete genome sequence of Corynebacterium casei LMG S-19264T (=DSM 44701T), isolated from a smear-ripened cheese.</title>
        <authorList>
            <consortium name="US DOE Joint Genome Institute (JGI-PGF)"/>
            <person name="Walter F."/>
            <person name="Albersmeier A."/>
            <person name="Kalinowski J."/>
            <person name="Ruckert C."/>
        </authorList>
    </citation>
    <scope>NUCLEOTIDE SEQUENCE</scope>
    <source>
        <strain evidence="1">CGMCC 1.6293</strain>
    </source>
</reference>
<dbReference type="Proteomes" id="UP000649829">
    <property type="component" value="Unassembled WGS sequence"/>
</dbReference>
<evidence type="ECO:0000313" key="1">
    <source>
        <dbReference type="EMBL" id="GGL91578.1"/>
    </source>
</evidence>
<organism evidence="1 2">
    <name type="scientific">Pseudooceanicola nanhaiensis</name>
    <dbReference type="NCBI Taxonomy" id="375761"/>
    <lineage>
        <taxon>Bacteria</taxon>
        <taxon>Pseudomonadati</taxon>
        <taxon>Pseudomonadota</taxon>
        <taxon>Alphaproteobacteria</taxon>
        <taxon>Rhodobacterales</taxon>
        <taxon>Paracoccaceae</taxon>
        <taxon>Pseudooceanicola</taxon>
    </lineage>
</organism>
<accession>A0A917SP72</accession>
<evidence type="ECO:0000313" key="2">
    <source>
        <dbReference type="Proteomes" id="UP000649829"/>
    </source>
</evidence>
<reference evidence="1" key="2">
    <citation type="submission" date="2020-09" db="EMBL/GenBank/DDBJ databases">
        <authorList>
            <person name="Sun Q."/>
            <person name="Zhou Y."/>
        </authorList>
    </citation>
    <scope>NUCLEOTIDE SEQUENCE</scope>
    <source>
        <strain evidence="1">CGMCC 1.6293</strain>
    </source>
</reference>
<name>A0A917SP72_9RHOB</name>
<comment type="caution">
    <text evidence="1">The sequence shown here is derived from an EMBL/GenBank/DDBJ whole genome shotgun (WGS) entry which is preliminary data.</text>
</comment>
<gene>
    <name evidence="1" type="ORF">GCM10011534_12200</name>
</gene>
<dbReference type="AlphaFoldDB" id="A0A917SP72"/>
<protein>
    <submittedName>
        <fullName evidence="1">Uncharacterized protein</fullName>
    </submittedName>
</protein>
<proteinExistence type="predicted"/>
<sequence length="220" mass="23559">MANALTFPLTLGEFFDGLDVTALGFDLTESMRHSQTQGGEVLVSDLGPRLWTFEVQVVTKTHAEARRGEALARMLRQAGRPFFAFDKTAPYPAADPGGVLLGAATPTIHTLSSDNLRMRVQGLPAGYVLSRGDPLSFAYGLDPTRYAFHEVITPVTADGSGLTPLFEVSPFIRPGAQAGAAVTLAKPFCKAVMIPGSYRPGVRRAVVTEGFSFSAIQTLR</sequence>